<accession>A0A968GAD6</accession>
<dbReference type="GO" id="GO:0003677">
    <property type="term" value="F:DNA binding"/>
    <property type="evidence" value="ECO:0007669"/>
    <property type="project" value="InterPro"/>
</dbReference>
<proteinExistence type="predicted"/>
<dbReference type="InterPro" id="IPR010982">
    <property type="entry name" value="Lambda_DNA-bd_dom_sf"/>
</dbReference>
<dbReference type="SUPFAM" id="SSF47413">
    <property type="entry name" value="lambda repressor-like DNA-binding domains"/>
    <property type="match status" value="1"/>
</dbReference>
<dbReference type="PROSITE" id="PS50943">
    <property type="entry name" value="HTH_CROC1"/>
    <property type="match status" value="1"/>
</dbReference>
<dbReference type="InterPro" id="IPR001387">
    <property type="entry name" value="Cro/C1-type_HTH"/>
</dbReference>
<dbReference type="Proteomes" id="UP000711995">
    <property type="component" value="Unassembled WGS sequence"/>
</dbReference>
<dbReference type="AlphaFoldDB" id="A0A968GAD6"/>
<dbReference type="EMBL" id="JAATLJ010000004">
    <property type="protein sequence ID" value="NIZ41525.1"/>
    <property type="molecule type" value="Genomic_DNA"/>
</dbReference>
<comment type="caution">
    <text evidence="2">The sequence shown here is derived from an EMBL/GenBank/DDBJ whole genome shotgun (WGS) entry which is preliminary data.</text>
</comment>
<gene>
    <name evidence="2" type="ORF">HCT14_08385</name>
</gene>
<sequence length="125" mass="14297">MDFYERVKQIVKERGFSLTQFYTMIGLNPHSIKNAKAIKAQPKLDVALTIAKTLDLSVEYLATGEDVKEGKDFPQWKDLIDEQRVAIRQFIALNTEDRPFKHLCQDIARAYEEQQSDARANGAHG</sequence>
<reference evidence="2 3" key="1">
    <citation type="submission" date="2020-03" db="EMBL/GenBank/DDBJ databases">
        <title>Spirochaetal bacteria isolated from arthropods constitute a novel genus Entomospira genus novum within the order Spirochaetales.</title>
        <authorList>
            <person name="Grana-Miraglia L."/>
            <person name="Sikutova S."/>
            <person name="Fingerle V."/>
            <person name="Sing A."/>
            <person name="Castillo-Ramirez S."/>
            <person name="Margos G."/>
            <person name="Rudolf I."/>
        </authorList>
    </citation>
    <scope>NUCLEOTIDE SEQUENCE [LARGE SCALE GENOMIC DNA]</scope>
    <source>
        <strain evidence="2 3">BR193</strain>
    </source>
</reference>
<organism evidence="2 3">
    <name type="scientific">Entomospira entomophila</name>
    <dbReference type="NCBI Taxonomy" id="2719988"/>
    <lineage>
        <taxon>Bacteria</taxon>
        <taxon>Pseudomonadati</taxon>
        <taxon>Spirochaetota</taxon>
        <taxon>Spirochaetia</taxon>
        <taxon>Spirochaetales</taxon>
        <taxon>Spirochaetaceae</taxon>
        <taxon>Entomospira</taxon>
    </lineage>
</organism>
<feature type="domain" description="HTH cro/C1-type" evidence="1">
    <location>
        <begin position="7"/>
        <end position="61"/>
    </location>
</feature>
<name>A0A968GAD6_9SPIO</name>
<evidence type="ECO:0000313" key="3">
    <source>
        <dbReference type="Proteomes" id="UP000711995"/>
    </source>
</evidence>
<evidence type="ECO:0000259" key="1">
    <source>
        <dbReference type="PROSITE" id="PS50943"/>
    </source>
</evidence>
<keyword evidence="3" id="KW-1185">Reference proteome</keyword>
<dbReference type="SMART" id="SM00530">
    <property type="entry name" value="HTH_XRE"/>
    <property type="match status" value="1"/>
</dbReference>
<protein>
    <submittedName>
        <fullName evidence="2">Helix-turn-helix transcriptional regulator</fullName>
    </submittedName>
</protein>
<dbReference type="RefSeq" id="WP_167701147.1">
    <property type="nucleotide sequence ID" value="NZ_CP118177.1"/>
</dbReference>
<evidence type="ECO:0000313" key="2">
    <source>
        <dbReference type="EMBL" id="NIZ41525.1"/>
    </source>
</evidence>
<dbReference type="Gene3D" id="1.10.260.40">
    <property type="entry name" value="lambda repressor-like DNA-binding domains"/>
    <property type="match status" value="1"/>
</dbReference>